<dbReference type="OrthoDB" id="1896086at2759"/>
<name>A0A9N9Q693_9HELO</name>
<accession>A0A9N9Q693</accession>
<protein>
    <submittedName>
        <fullName evidence="2">Uncharacterized protein</fullName>
    </submittedName>
</protein>
<evidence type="ECO:0000313" key="2">
    <source>
        <dbReference type="EMBL" id="CAG8976217.1"/>
    </source>
</evidence>
<proteinExistence type="predicted"/>
<dbReference type="AlphaFoldDB" id="A0A9N9Q693"/>
<sequence length="418" mass="45510">MFENHLFMCSLLVWASVIFGIPVTIITQPPPKATVAARQAMRSYEKGIYKRVEPLVLQDLRPDNCTNPFLRRIIDGAIPGGEFEAWIPHGDGDGLRDLAAGGEVDLLVLDANLALSQEIRARYLREARRGQALSSLSVLVVLIFQRLLLDIINEVALKTAHKIVIPAANFVSNALKTKTCEEGEDAPACIDYGCNGVDGKCTGLGKRGCVCHDIMYVIPGYPYDESLLDKQQKVLEMISQSSLKDLVKDSAPICNGIATQNWIQRDIGSMSIESYCSSQGSSVPAGEKREATYNSGVDQLFISTHYLTEAAVSPGLCKLLLYKVLDDCDSGNPDNPGNWKHGGSIDYQKVATVFFIPQGSPQPYCNPYGSPPGSAPWVDIGVGVDAVNQFCGYFSLVGKKGKRENGMLSLITKGQMLR</sequence>
<dbReference type="Proteomes" id="UP000701801">
    <property type="component" value="Unassembled WGS sequence"/>
</dbReference>
<gene>
    <name evidence="2" type="ORF">HYALB_00010763</name>
</gene>
<dbReference type="EMBL" id="CAJVRM010000167">
    <property type="protein sequence ID" value="CAG8976217.1"/>
    <property type="molecule type" value="Genomic_DNA"/>
</dbReference>
<evidence type="ECO:0000313" key="3">
    <source>
        <dbReference type="Proteomes" id="UP000701801"/>
    </source>
</evidence>
<feature type="chain" id="PRO_5040262943" evidence="1">
    <location>
        <begin position="21"/>
        <end position="418"/>
    </location>
</feature>
<comment type="caution">
    <text evidence="2">The sequence shown here is derived from an EMBL/GenBank/DDBJ whole genome shotgun (WGS) entry which is preliminary data.</text>
</comment>
<keyword evidence="1" id="KW-0732">Signal</keyword>
<keyword evidence="3" id="KW-1185">Reference proteome</keyword>
<reference evidence="2" key="1">
    <citation type="submission" date="2021-07" db="EMBL/GenBank/DDBJ databases">
        <authorList>
            <person name="Durling M."/>
        </authorList>
    </citation>
    <scope>NUCLEOTIDE SEQUENCE</scope>
</reference>
<organism evidence="2 3">
    <name type="scientific">Hymenoscyphus albidus</name>
    <dbReference type="NCBI Taxonomy" id="595503"/>
    <lineage>
        <taxon>Eukaryota</taxon>
        <taxon>Fungi</taxon>
        <taxon>Dikarya</taxon>
        <taxon>Ascomycota</taxon>
        <taxon>Pezizomycotina</taxon>
        <taxon>Leotiomycetes</taxon>
        <taxon>Helotiales</taxon>
        <taxon>Helotiaceae</taxon>
        <taxon>Hymenoscyphus</taxon>
    </lineage>
</organism>
<feature type="signal peptide" evidence="1">
    <location>
        <begin position="1"/>
        <end position="20"/>
    </location>
</feature>
<evidence type="ECO:0000256" key="1">
    <source>
        <dbReference type="SAM" id="SignalP"/>
    </source>
</evidence>